<name>A0AAU8TMM6_9BURK</name>
<dbReference type="InterPro" id="IPR023346">
    <property type="entry name" value="Lysozyme-like_dom_sf"/>
</dbReference>
<proteinExistence type="predicted"/>
<sequence>MVKYGNTWRAIGAYHPETPKQRDAYARSIQRVLVDWGQLPSARQPLIASR</sequence>
<dbReference type="EMBL" id="CP010027">
    <property type="protein sequence ID" value="AJZ62241.1"/>
    <property type="molecule type" value="Genomic_DNA"/>
</dbReference>
<protein>
    <submittedName>
        <fullName evidence="1">Lytic transglycosylase catalytic domain protein</fullName>
    </submittedName>
</protein>
<accession>A0AAU8TMM6</accession>
<evidence type="ECO:0000313" key="2">
    <source>
        <dbReference type="Proteomes" id="UP000032614"/>
    </source>
</evidence>
<gene>
    <name evidence="1" type="ORF">OI25_6526</name>
</gene>
<dbReference type="Proteomes" id="UP000032614">
    <property type="component" value="Chromosome 2"/>
</dbReference>
<organism evidence="1 2">
    <name type="scientific">Paraburkholderia fungorum</name>
    <dbReference type="NCBI Taxonomy" id="134537"/>
    <lineage>
        <taxon>Bacteria</taxon>
        <taxon>Pseudomonadati</taxon>
        <taxon>Pseudomonadota</taxon>
        <taxon>Betaproteobacteria</taxon>
        <taxon>Burkholderiales</taxon>
        <taxon>Burkholderiaceae</taxon>
        <taxon>Paraburkholderia</taxon>
    </lineage>
</organism>
<reference evidence="1 2" key="1">
    <citation type="journal article" date="2015" name="Genome Announc.">
        <title>Complete genome sequences for 59 burkholderia isolates, both pathogenic and near neighbor.</title>
        <authorList>
            <person name="Johnson S.L."/>
            <person name="Bishop-Lilly K.A."/>
            <person name="Ladner J.T."/>
            <person name="Daligault H.E."/>
            <person name="Davenport K.W."/>
            <person name="Jaissle J."/>
            <person name="Frey K.G."/>
            <person name="Koroleva G.I."/>
            <person name="Bruce D.C."/>
            <person name="Coyne S.R."/>
            <person name="Broomall S.M."/>
            <person name="Li P.E."/>
            <person name="Teshima H."/>
            <person name="Gibbons H.S."/>
            <person name="Palacios G.F."/>
            <person name="Rosenzweig C.N."/>
            <person name="Redden C.L."/>
            <person name="Xu Y."/>
            <person name="Minogue T.D."/>
            <person name="Chain P.S."/>
        </authorList>
    </citation>
    <scope>NUCLEOTIDE SEQUENCE [LARGE SCALE GENOMIC DNA]</scope>
    <source>
        <strain evidence="1 2">ATCC BAA-463</strain>
    </source>
</reference>
<dbReference type="AlphaFoldDB" id="A0AAU8TMM6"/>
<dbReference type="KEGG" id="bfn:OI25_6526"/>
<evidence type="ECO:0000313" key="1">
    <source>
        <dbReference type="EMBL" id="AJZ62241.1"/>
    </source>
</evidence>
<dbReference type="SUPFAM" id="SSF53955">
    <property type="entry name" value="Lysozyme-like"/>
    <property type="match status" value="1"/>
</dbReference>